<dbReference type="Proteomes" id="UP001258994">
    <property type="component" value="Chromosome"/>
</dbReference>
<dbReference type="PROSITE" id="PS00018">
    <property type="entry name" value="EF_HAND_1"/>
    <property type="match status" value="1"/>
</dbReference>
<dbReference type="InterPro" id="IPR018247">
    <property type="entry name" value="EF_Hand_1_Ca_BS"/>
</dbReference>
<feature type="compositionally biased region" description="Acidic residues" evidence="1">
    <location>
        <begin position="1824"/>
        <end position="1854"/>
    </location>
</feature>
<evidence type="ECO:0000313" key="4">
    <source>
        <dbReference type="Proteomes" id="UP001258994"/>
    </source>
</evidence>
<dbReference type="InterPro" id="IPR059226">
    <property type="entry name" value="Choice_anch_Q_dom"/>
</dbReference>
<dbReference type="InterPro" id="IPR006626">
    <property type="entry name" value="PbH1"/>
</dbReference>
<evidence type="ECO:0000256" key="2">
    <source>
        <dbReference type="SAM" id="SignalP"/>
    </source>
</evidence>
<feature type="compositionally biased region" description="Acidic residues" evidence="1">
    <location>
        <begin position="1422"/>
        <end position="1452"/>
    </location>
</feature>
<dbReference type="SMART" id="SM00710">
    <property type="entry name" value="PbH1"/>
    <property type="match status" value="5"/>
</dbReference>
<dbReference type="InterPro" id="IPR011050">
    <property type="entry name" value="Pectin_lyase_fold/virulence"/>
</dbReference>
<feature type="chain" id="PRO_5045466654" evidence="2">
    <location>
        <begin position="47"/>
        <end position="2170"/>
    </location>
</feature>
<dbReference type="NCBIfam" id="NF041518">
    <property type="entry name" value="choice_anch_Q"/>
    <property type="match status" value="1"/>
</dbReference>
<keyword evidence="4" id="KW-1185">Reference proteome</keyword>
<proteinExistence type="predicted"/>
<evidence type="ECO:0000256" key="1">
    <source>
        <dbReference type="SAM" id="MobiDB-lite"/>
    </source>
</evidence>
<dbReference type="Pfam" id="PF17963">
    <property type="entry name" value="Big_9"/>
    <property type="match status" value="1"/>
</dbReference>
<reference evidence="4" key="1">
    <citation type="submission" date="2023-09" db="EMBL/GenBank/DDBJ databases">
        <authorList>
            <person name="Li S."/>
            <person name="Li X."/>
            <person name="Zhang C."/>
            <person name="Zhao Z."/>
        </authorList>
    </citation>
    <scope>NUCLEOTIDE SEQUENCE [LARGE SCALE GENOMIC DNA]</scope>
    <source>
        <strain evidence="4">SQ149</strain>
    </source>
</reference>
<dbReference type="Gene3D" id="2.60.40.3440">
    <property type="match status" value="1"/>
</dbReference>
<evidence type="ECO:0000313" key="3">
    <source>
        <dbReference type="EMBL" id="WNC72519.1"/>
    </source>
</evidence>
<dbReference type="PANTHER" id="PTHR10199">
    <property type="entry name" value="THROMBOSPONDIN"/>
    <property type="match status" value="1"/>
</dbReference>
<feature type="region of interest" description="Disordered" evidence="1">
    <location>
        <begin position="1365"/>
        <end position="1453"/>
    </location>
</feature>
<gene>
    <name evidence="3" type="ORF">RGQ13_00670</name>
</gene>
<dbReference type="EMBL" id="CP134145">
    <property type="protein sequence ID" value="WNC72519.1"/>
    <property type="molecule type" value="Genomic_DNA"/>
</dbReference>
<feature type="compositionally biased region" description="Acidic residues" evidence="1">
    <location>
        <begin position="1367"/>
        <end position="1393"/>
    </location>
</feature>
<dbReference type="SUPFAM" id="SSF103647">
    <property type="entry name" value="TSP type-3 repeat"/>
    <property type="match status" value="3"/>
</dbReference>
<dbReference type="InterPro" id="IPR028974">
    <property type="entry name" value="TSP_type-3_rpt"/>
</dbReference>
<keyword evidence="2" id="KW-0732">Signal</keyword>
<dbReference type="InterPro" id="IPR013783">
    <property type="entry name" value="Ig-like_fold"/>
</dbReference>
<organism evidence="3 4">
    <name type="scientific">Thalassotalea psychrophila</name>
    <dbReference type="NCBI Taxonomy" id="3065647"/>
    <lineage>
        <taxon>Bacteria</taxon>
        <taxon>Pseudomonadati</taxon>
        <taxon>Pseudomonadota</taxon>
        <taxon>Gammaproteobacteria</taxon>
        <taxon>Alteromonadales</taxon>
        <taxon>Colwelliaceae</taxon>
        <taxon>Thalassotalea</taxon>
    </lineage>
</organism>
<dbReference type="SUPFAM" id="SSF51126">
    <property type="entry name" value="Pectin lyase-like"/>
    <property type="match status" value="2"/>
</dbReference>
<dbReference type="PANTHER" id="PTHR10199:SF100">
    <property type="entry name" value="THROMBOSPONDIN, ISOFORM A"/>
    <property type="match status" value="1"/>
</dbReference>
<feature type="region of interest" description="Disordered" evidence="1">
    <location>
        <begin position="1821"/>
        <end position="1866"/>
    </location>
</feature>
<dbReference type="Gene3D" id="2.60.40.10">
    <property type="entry name" value="Immunoglobulins"/>
    <property type="match status" value="1"/>
</dbReference>
<accession>A0ABY9TVB5</accession>
<sequence length="2170" mass="229658">MTNNSNNVKQLTAFEPSRSLVSKAVNKALPLVLISPLLLSPSMSFAAQVTPNPNDAGNTITINTTDVSNDVAFENSGTIQVNTSGLLTNNATLKNHVGGTLSLSGGGRYIQGKHNALTNVGTLENSGNIELTAYQNFLSNQGVINNEAGGVIRLFDSDSQYNNNLRINNESNGVLNNKAGATITLESLGANKYLINEGVVNNDGTISIGDFANFYNSGQFYNNAGASLTVNGVRDDNKVGVLTNNGDASLSKWRNSYKLAQTIQNSGTLTLEKLSLTRPLTNLNGGTLTTQGNGSTSVILTDDNPNAGRLYNSGTWNHLSAQSLKNEVAIQNNIDGIINLSGYLNNVGTFSNAGTLTLASGSDFYGSGTFEQTSGSTMLNSQLAADGGITFTGGTLTGDGRVILAENILHIKEQAEVNPGISVGTLSVTGDVSFNGQLTIELDSKEQGSFDEFAVTGDIAFGVASDVIFDFNFIVASEFAIDFVTASGFIDVPNLNYTVQGLSSGYAVIVNDFGTRLQLQVAIDSDGDQIADLIDDDDDNDGYSDVDEIANGTSITDANSVPSDNDGDFISDLMDDDDDNDGYSDIEEAGNTAPVITEQSPIDFTIDEDNSPTAFALTLNATDVDVDTLSWSVLSQATNGIASASGNGNSTAINYQPNDNFFGNDSFVVQVSDSTGGFEQITVDVTINPINDLPTGSLRLNIGGPHGDDVYEGRTLDTNARWLADADGLGDVTLIWRRNGTTEVGQGEEYLVKMADIGATLTVEAQYTDGAGFNEVVVSSATPNVTNSPTGDYDNDGLWNQEETDLGTDINTPDSDDDGINDSNDTYPLIPLEGLTDTDGDGIPDNCDQACLDLGMAQDIYPLGVIYVNDDSSCDAVHETCGDSWVNPFPYLQDALAAATTNTQVWVAEGIYYPDENQAGNLQDDVAAAFVVKQNIQLLGGFADDGSATQKADANPEQFTTVLSADIDGNDIVNGNGVTVSYQDLKGSNANILVKDNSHMNHFVLSGFTVTGVSGNDVDDYQADSAISMTHSGAEISFIKAFGNVSQYGSVLSANYNRNCTLDVRNVYAANNSTTSEAIIGSYDSFCQQTSFTNITLEHNHGYNGAFYIYSHRNDLVFDSVSVLNEDTDQSDYGWAIYSAVEYGSGEALIKNSTFFRVGGVEHEYSNVTLENSTFIETQSPFYASVDQGKNVSVSGSTFVNNTSKTWSGGVHVGGGDVTLFGNLFIGNSTVSQTGADNVYVRSGRQVIDAGFNLLSELNSTNGGFSNPDGDNVFDYFNSGTSFVNSDPIASVISTTLADNGGATLTLLPAYGGAAVDVMPEAECQSGQDQRGIVRVVNGSCDIGAVELIESDYLDTDGDGIINKTDLDDDNDGYPDLSDDFPLESTEWLDTDSDGTGNNTDTDDDNDGVLDISDLFPLDSTESVDTDDDGFGNNADTDDDNDGIVDGDDSAPLDDAVGDNQAPLIADVASLTIEATGELTVVELVAPEVTDNNLNTPSIVSDLVDELPLGEHVITWIATDYIGNQSTAEQLVSIVDTTAPVFNAFDILTLDAQGRLTDILGVINVIAFDVVDGELSAELVGEAKIVSGRHEVELSAADLSGNGVTTMLIVDVLPQASVIGKSNIEAGSSYNIEVTLSGEAPSYPVDVLYNISLNDEVYDEGWVTISSGTRGGIAIDLAVDLSLTDNVFINLEAANNAFIAEASQTQLVVIEDNVAPMLDVVLRQNNERVSVIDPDNGVVTLTARVGDVNQGDIHDITWLVMDDAFTDQALDGDILTFDIEPSTLEEGVYSIEVTAIENNTLDALSVSQSIQFVVEQLSQLSSESDSDSDGIADSEEGYSDTDGDGIADYLDDDSNTTRLPSSDNTEPLQTTLGLTISLGSITSSQGAIAQNASLTVEQLIDLVDEYAADVIDKNFVLTTPLYNFNIAGLAEPGDSIAVVIPLEKETTLPAGAVYRKYNTQQGWYTFVEDESNQVSSALADENGNCPAANDASFTLGLAQGDNCIQLVIEDGGPNDADFTVNGSVEDPGAVMVDKVNTAPVVNIDSHEASFDEGSQITITAQGSDPENDLLSYQWLQLSGPTVVFDDATAAQVNITLPSVDNNELIELQVIVSDGDLTSKSTSEITITNVEDVTPAPLPVVAESESSGGGSFNYFILIIMLMVRGQRRRLP</sequence>
<feature type="compositionally biased region" description="Polar residues" evidence="1">
    <location>
        <begin position="1856"/>
        <end position="1866"/>
    </location>
</feature>
<feature type="signal peptide" evidence="2">
    <location>
        <begin position="1"/>
        <end position="46"/>
    </location>
</feature>
<dbReference type="Gene3D" id="4.10.1080.10">
    <property type="entry name" value="TSP type-3 repeat"/>
    <property type="match status" value="2"/>
</dbReference>
<dbReference type="RefSeq" id="WP_348391636.1">
    <property type="nucleotide sequence ID" value="NZ_CP134145.1"/>
</dbReference>
<protein>
    <submittedName>
        <fullName evidence="3">Ig-like domain-containing protein</fullName>
    </submittedName>
</protein>
<name>A0ABY9TVB5_9GAMM</name>